<dbReference type="Gene3D" id="3.40.50.360">
    <property type="match status" value="1"/>
</dbReference>
<comment type="caution">
    <text evidence="4">The sequence shown here is derived from an EMBL/GenBank/DDBJ whole genome shotgun (WGS) entry which is preliminary data.</text>
</comment>
<dbReference type="GO" id="GO:0016491">
    <property type="term" value="F:oxidoreductase activity"/>
    <property type="evidence" value="ECO:0007669"/>
    <property type="project" value="UniProtKB-KW"/>
</dbReference>
<dbReference type="Pfam" id="PF03358">
    <property type="entry name" value="FMN_red"/>
    <property type="match status" value="1"/>
</dbReference>
<name>A0A4Y7RVE3_9FIRM</name>
<proteinExistence type="predicted"/>
<evidence type="ECO:0000259" key="3">
    <source>
        <dbReference type="Pfam" id="PF03358"/>
    </source>
</evidence>
<reference evidence="4 5" key="1">
    <citation type="journal article" date="2018" name="Environ. Microbiol.">
        <title>Novel energy conservation strategies and behaviour of Pelotomaculum schinkii driving syntrophic propionate catabolism.</title>
        <authorList>
            <person name="Hidalgo-Ahumada C.A.P."/>
            <person name="Nobu M.K."/>
            <person name="Narihiro T."/>
            <person name="Tamaki H."/>
            <person name="Liu W.T."/>
            <person name="Kamagata Y."/>
            <person name="Stams A.J.M."/>
            <person name="Imachi H."/>
            <person name="Sousa D.Z."/>
        </authorList>
    </citation>
    <scope>NUCLEOTIDE SEQUENCE [LARGE SCALE GENOMIC DNA]</scope>
    <source>
        <strain evidence="4 5">MGP</strain>
    </source>
</reference>
<evidence type="ECO:0000313" key="4">
    <source>
        <dbReference type="EMBL" id="TEB12720.1"/>
    </source>
</evidence>
<dbReference type="PANTHER" id="PTHR43278:SF4">
    <property type="entry name" value="NAD(P)H-DEPENDENT FMN-CONTAINING OXIDOREDUCTASE YWQN-RELATED"/>
    <property type="match status" value="1"/>
</dbReference>
<feature type="domain" description="NADPH-dependent FMN reductase-like" evidence="3">
    <location>
        <begin position="4"/>
        <end position="159"/>
    </location>
</feature>
<dbReference type="InterPro" id="IPR051796">
    <property type="entry name" value="ISF_SsuE-like"/>
</dbReference>
<dbReference type="PANTHER" id="PTHR43278">
    <property type="entry name" value="NAD(P)H-DEPENDENT FMN-CONTAINING OXIDOREDUCTASE YWQN-RELATED"/>
    <property type="match status" value="1"/>
</dbReference>
<dbReference type="EMBL" id="QFFZ01000005">
    <property type="protein sequence ID" value="TEB12720.1"/>
    <property type="molecule type" value="Genomic_DNA"/>
</dbReference>
<evidence type="ECO:0000256" key="1">
    <source>
        <dbReference type="ARBA" id="ARBA00022630"/>
    </source>
</evidence>
<evidence type="ECO:0000256" key="2">
    <source>
        <dbReference type="ARBA" id="ARBA00022643"/>
    </source>
</evidence>
<protein>
    <submittedName>
        <fullName evidence="4">2-amino-4-deoxychorismate dehydrogenase</fullName>
        <ecNumber evidence="4">1.3.99.24</ecNumber>
    </submittedName>
</protein>
<accession>A0A4Y7RVE3</accession>
<dbReference type="InterPro" id="IPR005025">
    <property type="entry name" value="FMN_Rdtase-like_dom"/>
</dbReference>
<evidence type="ECO:0000313" key="5">
    <source>
        <dbReference type="Proteomes" id="UP000297597"/>
    </source>
</evidence>
<dbReference type="AlphaFoldDB" id="A0A4Y7RVE3"/>
<dbReference type="Proteomes" id="UP000297597">
    <property type="component" value="Unassembled WGS sequence"/>
</dbReference>
<keyword evidence="5" id="KW-1185">Reference proteome</keyword>
<keyword evidence="1" id="KW-0285">Flavoprotein</keyword>
<dbReference type="EC" id="1.3.99.24" evidence="4"/>
<organism evidence="4 5">
    <name type="scientific">Pelotomaculum propionicicum</name>
    <dbReference type="NCBI Taxonomy" id="258475"/>
    <lineage>
        <taxon>Bacteria</taxon>
        <taxon>Bacillati</taxon>
        <taxon>Bacillota</taxon>
        <taxon>Clostridia</taxon>
        <taxon>Eubacteriales</taxon>
        <taxon>Desulfotomaculaceae</taxon>
        <taxon>Pelotomaculum</taxon>
    </lineage>
</organism>
<gene>
    <name evidence="4" type="primary">sgcG_2</name>
    <name evidence="4" type="ORF">Pmgp_00691</name>
</gene>
<dbReference type="InterPro" id="IPR029039">
    <property type="entry name" value="Flavoprotein-like_sf"/>
</dbReference>
<keyword evidence="4" id="KW-0560">Oxidoreductase</keyword>
<keyword evidence="2" id="KW-0288">FMN</keyword>
<dbReference type="SUPFAM" id="SSF52218">
    <property type="entry name" value="Flavoproteins"/>
    <property type="match status" value="1"/>
</dbReference>
<sequence length="192" mass="20888">MSIRVAAFNGSPRPRGNTYHSLKTVLDVMSAEGIEGEIFQLGGKMLSGCRACFKCGQTKDKRCFLKNDEMNYFIEKALAADGILIGSPVYFSNVTTEVKAFIDRCGMVAKQNDDMLRGKAGAGVISVRRAGATFVYSAINMFFGISQMVIPCSAYWNVGIGLMPGDVLNDQEGIVTFKKLGLNMANLLKKIC</sequence>